<evidence type="ECO:0000313" key="12">
    <source>
        <dbReference type="EMBL" id="WGH79662.1"/>
    </source>
</evidence>
<dbReference type="InterPro" id="IPR010129">
    <property type="entry name" value="T1SS_HlyD"/>
</dbReference>
<keyword evidence="7" id="KW-1133">Transmembrane helix</keyword>
<evidence type="ECO:0000259" key="11">
    <source>
        <dbReference type="Pfam" id="PF26002"/>
    </source>
</evidence>
<dbReference type="RefSeq" id="WP_279966587.1">
    <property type="nucleotide sequence ID" value="NZ_CP122537.1"/>
</dbReference>
<keyword evidence="5 9" id="KW-0997">Cell inner membrane</keyword>
<feature type="domain" description="AprE-like long alpha-helical hairpin" evidence="10">
    <location>
        <begin position="92"/>
        <end position="280"/>
    </location>
</feature>
<dbReference type="Pfam" id="PF25994">
    <property type="entry name" value="HH_AprE"/>
    <property type="match status" value="1"/>
</dbReference>
<evidence type="ECO:0000259" key="10">
    <source>
        <dbReference type="Pfam" id="PF25994"/>
    </source>
</evidence>
<dbReference type="InterPro" id="IPR058982">
    <property type="entry name" value="Beta-barrel_AprE"/>
</dbReference>
<dbReference type="PRINTS" id="PR01490">
    <property type="entry name" value="RTXTOXIND"/>
</dbReference>
<sequence>MTGPDTRGWDARRPVRLGLATLAVLLGGAGSWAVMADISGAIIAGGHVAVERNLQVVQHPDGGVVTEILARDGDAVAAGAVLLRLDPELMRGEARILEGRLRELAARTARLVAERDGADALAIPAPLRAAARGDERVAEVIAGQAALFAARHEARQRETAQLARRKDQLASQAQGVAVQAAALDDQLRLIRAELANQTRLLDRGLTQAARVLALRREASALEGRAGELDAARAELAGRATEIDLQILTLATRSREAAIAELRDLRLRELEAAERLRALHQRLARTEVTAPVAGIVHRMQVFADRAVIRPAEPILHIVPQDRPLVIVARVDPLHVEQVFPGQPVTLRFPGLDPRRDPELAGRLWRLSPDALTDPATGARFYEAELRPDPREVERLGTDRTLLPGMPVEAYLRTGDRSALSYLAGPLTAYFGRAFREE</sequence>
<dbReference type="Pfam" id="PF26002">
    <property type="entry name" value="Beta-barrel_AprE"/>
    <property type="match status" value="1"/>
</dbReference>
<dbReference type="Proteomes" id="UP001243420">
    <property type="component" value="Chromosome"/>
</dbReference>
<dbReference type="EMBL" id="CP122537">
    <property type="protein sequence ID" value="WGH79662.1"/>
    <property type="molecule type" value="Genomic_DNA"/>
</dbReference>
<evidence type="ECO:0000256" key="8">
    <source>
        <dbReference type="ARBA" id="ARBA00023136"/>
    </source>
</evidence>
<evidence type="ECO:0000256" key="9">
    <source>
        <dbReference type="RuleBase" id="RU365093"/>
    </source>
</evidence>
<keyword evidence="3 9" id="KW-0813">Transport</keyword>
<dbReference type="InterPro" id="IPR058781">
    <property type="entry name" value="HH_AprE-like"/>
</dbReference>
<keyword evidence="13" id="KW-1185">Reference proteome</keyword>
<accession>A0ABY8LEC4</accession>
<dbReference type="Gene3D" id="2.40.30.170">
    <property type="match status" value="1"/>
</dbReference>
<name>A0ABY8LEC4_9RHOB</name>
<gene>
    <name evidence="12" type="ORF">P8627_05205</name>
</gene>
<evidence type="ECO:0000256" key="4">
    <source>
        <dbReference type="ARBA" id="ARBA00022475"/>
    </source>
</evidence>
<reference evidence="12 13" key="1">
    <citation type="submission" date="2023-04" db="EMBL/GenBank/DDBJ databases">
        <title>Jannaschia ovalis sp. nov., a marine bacterium isolated from sea tidal flat.</title>
        <authorList>
            <person name="Kwon D.Y."/>
            <person name="Kim J.-J."/>
        </authorList>
    </citation>
    <scope>NUCLEOTIDE SEQUENCE [LARGE SCALE GENOMIC DNA]</scope>
    <source>
        <strain evidence="12 13">GRR-S6-38</strain>
    </source>
</reference>
<comment type="subcellular location">
    <subcellularLocation>
        <location evidence="1 9">Cell inner membrane</location>
        <topology evidence="1 9">Single-pass membrane protein</topology>
    </subcellularLocation>
</comment>
<dbReference type="Gene3D" id="2.40.50.100">
    <property type="match status" value="1"/>
</dbReference>
<evidence type="ECO:0000313" key="13">
    <source>
        <dbReference type="Proteomes" id="UP001243420"/>
    </source>
</evidence>
<evidence type="ECO:0000256" key="3">
    <source>
        <dbReference type="ARBA" id="ARBA00022448"/>
    </source>
</evidence>
<comment type="similarity">
    <text evidence="2 9">Belongs to the membrane fusion protein (MFP) (TC 8.A.1) family.</text>
</comment>
<organism evidence="12 13">
    <name type="scientific">Jannaschia ovalis</name>
    <dbReference type="NCBI Taxonomy" id="3038773"/>
    <lineage>
        <taxon>Bacteria</taxon>
        <taxon>Pseudomonadati</taxon>
        <taxon>Pseudomonadota</taxon>
        <taxon>Alphaproteobacteria</taxon>
        <taxon>Rhodobacterales</taxon>
        <taxon>Roseobacteraceae</taxon>
        <taxon>Jannaschia</taxon>
    </lineage>
</organism>
<dbReference type="PANTHER" id="PTHR30386:SF17">
    <property type="entry name" value="ALKALINE PROTEASE SECRETION PROTEIN APRE"/>
    <property type="match status" value="1"/>
</dbReference>
<keyword evidence="6" id="KW-0812">Transmembrane</keyword>
<dbReference type="NCBIfam" id="TIGR01843">
    <property type="entry name" value="type_I_hlyD"/>
    <property type="match status" value="1"/>
</dbReference>
<dbReference type="InterPro" id="IPR050739">
    <property type="entry name" value="MFP"/>
</dbReference>
<protein>
    <recommendedName>
        <fullName evidence="9">Membrane fusion protein (MFP) family protein</fullName>
    </recommendedName>
</protein>
<evidence type="ECO:0000256" key="2">
    <source>
        <dbReference type="ARBA" id="ARBA00009477"/>
    </source>
</evidence>
<evidence type="ECO:0000256" key="7">
    <source>
        <dbReference type="ARBA" id="ARBA00022989"/>
    </source>
</evidence>
<proteinExistence type="inferred from homology"/>
<keyword evidence="4 9" id="KW-1003">Cell membrane</keyword>
<feature type="domain" description="AprE-like beta-barrel" evidence="11">
    <location>
        <begin position="323"/>
        <end position="413"/>
    </location>
</feature>
<evidence type="ECO:0000256" key="1">
    <source>
        <dbReference type="ARBA" id="ARBA00004377"/>
    </source>
</evidence>
<keyword evidence="8" id="KW-0472">Membrane</keyword>
<dbReference type="PANTHER" id="PTHR30386">
    <property type="entry name" value="MEMBRANE FUSION SUBUNIT OF EMRAB-TOLC MULTIDRUG EFFLUX PUMP"/>
    <property type="match status" value="1"/>
</dbReference>
<evidence type="ECO:0000256" key="5">
    <source>
        <dbReference type="ARBA" id="ARBA00022519"/>
    </source>
</evidence>
<evidence type="ECO:0000256" key="6">
    <source>
        <dbReference type="ARBA" id="ARBA00022692"/>
    </source>
</evidence>